<name>A0A1M5XUD4_9BACT</name>
<evidence type="ECO:0000313" key="7">
    <source>
        <dbReference type="Proteomes" id="UP000184212"/>
    </source>
</evidence>
<keyword evidence="1" id="KW-0285">Flavoprotein</keyword>
<dbReference type="Gene3D" id="3.20.20.30">
    <property type="entry name" value="Luciferase-like domain"/>
    <property type="match status" value="1"/>
</dbReference>
<sequence>MKFGYWLPVFGGWLRNVEDENMTPTWDYVKKLAVRSEELGYDTTLIAELNLNDIKGESAPSLDAWSTAAALAAVTSTLEIMVAVRPTFHSPALLAKQAANIDHISNGRLTLNVVSSWWQDEARKYGVHFEQHDDRYARTAEWLHIVDHLWKQDNFTFEGKYYKVDDTILQPKPISKPRPFLYAGGESEAAKELIAQRCDGYVMHGDAPEVIGKRIDDMRRRREKHGLPPMKFGVAAYSIIRDSDQEVKKELERITNVNSFAAGYKNYQQWLAGTQLEKQVSLEEYSVSNRGLRTGLVGSPGFVADRIGQYEDIGVDFFLLQCSPQLEEMERFSKSVIRVPSYS</sequence>
<dbReference type="Pfam" id="PF00296">
    <property type="entry name" value="Bac_luciferase"/>
    <property type="match status" value="1"/>
</dbReference>
<evidence type="ECO:0000259" key="5">
    <source>
        <dbReference type="Pfam" id="PF00296"/>
    </source>
</evidence>
<organism evidence="6 7">
    <name type="scientific">Chryseolinea serpens</name>
    <dbReference type="NCBI Taxonomy" id="947013"/>
    <lineage>
        <taxon>Bacteria</taxon>
        <taxon>Pseudomonadati</taxon>
        <taxon>Bacteroidota</taxon>
        <taxon>Cytophagia</taxon>
        <taxon>Cytophagales</taxon>
        <taxon>Fulvivirgaceae</taxon>
        <taxon>Chryseolinea</taxon>
    </lineage>
</organism>
<evidence type="ECO:0000313" key="6">
    <source>
        <dbReference type="EMBL" id="SHI03154.1"/>
    </source>
</evidence>
<accession>A0A1M5XUD4</accession>
<evidence type="ECO:0000256" key="4">
    <source>
        <dbReference type="ARBA" id="ARBA00023033"/>
    </source>
</evidence>
<dbReference type="InterPro" id="IPR036661">
    <property type="entry name" value="Luciferase-like_sf"/>
</dbReference>
<reference evidence="6 7" key="1">
    <citation type="submission" date="2016-11" db="EMBL/GenBank/DDBJ databases">
        <authorList>
            <person name="Jaros S."/>
            <person name="Januszkiewicz K."/>
            <person name="Wedrychowicz H."/>
        </authorList>
    </citation>
    <scope>NUCLEOTIDE SEQUENCE [LARGE SCALE GENOMIC DNA]</scope>
    <source>
        <strain evidence="6 7">DSM 24574</strain>
    </source>
</reference>
<dbReference type="STRING" id="947013.SAMN04488109_6863"/>
<feature type="domain" description="Luciferase-like" evidence="5">
    <location>
        <begin position="1"/>
        <end position="316"/>
    </location>
</feature>
<gene>
    <name evidence="6" type="ORF">SAMN04488109_6863</name>
</gene>
<dbReference type="PANTHER" id="PTHR42847">
    <property type="entry name" value="ALKANESULFONATE MONOOXYGENASE"/>
    <property type="match status" value="1"/>
</dbReference>
<evidence type="ECO:0000256" key="2">
    <source>
        <dbReference type="ARBA" id="ARBA00022643"/>
    </source>
</evidence>
<dbReference type="Proteomes" id="UP000184212">
    <property type="component" value="Unassembled WGS sequence"/>
</dbReference>
<evidence type="ECO:0000256" key="3">
    <source>
        <dbReference type="ARBA" id="ARBA00023002"/>
    </source>
</evidence>
<dbReference type="SUPFAM" id="SSF51679">
    <property type="entry name" value="Bacterial luciferase-like"/>
    <property type="match status" value="1"/>
</dbReference>
<dbReference type="GO" id="GO:0008726">
    <property type="term" value="F:alkanesulfonate monooxygenase activity"/>
    <property type="evidence" value="ECO:0007669"/>
    <property type="project" value="TreeGrafter"/>
</dbReference>
<dbReference type="EMBL" id="FQWQ01000007">
    <property type="protein sequence ID" value="SHI03154.1"/>
    <property type="molecule type" value="Genomic_DNA"/>
</dbReference>
<dbReference type="PANTHER" id="PTHR42847:SF4">
    <property type="entry name" value="ALKANESULFONATE MONOOXYGENASE-RELATED"/>
    <property type="match status" value="1"/>
</dbReference>
<keyword evidence="2" id="KW-0288">FMN</keyword>
<dbReference type="AlphaFoldDB" id="A0A1M5XUD4"/>
<keyword evidence="7" id="KW-1185">Reference proteome</keyword>
<dbReference type="InterPro" id="IPR050172">
    <property type="entry name" value="SsuD_RutA_monooxygenase"/>
</dbReference>
<keyword evidence="3" id="KW-0560">Oxidoreductase</keyword>
<dbReference type="RefSeq" id="WP_073143570.1">
    <property type="nucleotide sequence ID" value="NZ_FQWQ01000007.1"/>
</dbReference>
<dbReference type="CDD" id="cd01094">
    <property type="entry name" value="Alkanesulfonate_monoxygenase"/>
    <property type="match status" value="1"/>
</dbReference>
<proteinExistence type="predicted"/>
<dbReference type="OrthoDB" id="9814695at2"/>
<dbReference type="GO" id="GO:0046306">
    <property type="term" value="P:alkanesulfonate catabolic process"/>
    <property type="evidence" value="ECO:0007669"/>
    <property type="project" value="TreeGrafter"/>
</dbReference>
<evidence type="ECO:0000256" key="1">
    <source>
        <dbReference type="ARBA" id="ARBA00022630"/>
    </source>
</evidence>
<keyword evidence="4 6" id="KW-0503">Monooxygenase</keyword>
<dbReference type="InterPro" id="IPR011251">
    <property type="entry name" value="Luciferase-like_dom"/>
</dbReference>
<protein>
    <submittedName>
        <fullName evidence="6">FMNH2-dependent dimethyl sulfone monooxygenase</fullName>
    </submittedName>
</protein>